<comment type="caution">
    <text evidence="1">The sequence shown here is derived from an EMBL/GenBank/DDBJ whole genome shotgun (WGS) entry which is preliminary data.</text>
</comment>
<dbReference type="EMBL" id="JAMPLM010000002">
    <property type="protein sequence ID" value="MEP1057527.1"/>
    <property type="molecule type" value="Genomic_DNA"/>
</dbReference>
<dbReference type="InterPro" id="IPR037883">
    <property type="entry name" value="Knr4/Smi1-like_sf"/>
</dbReference>
<evidence type="ECO:0000313" key="2">
    <source>
        <dbReference type="Proteomes" id="UP001476950"/>
    </source>
</evidence>
<sequence>MYLNKAIELFPVFCHETQKSYELKPSNERQIELYEAEIQLPLPKAYKEFLLWLGESAGGFMNSYVLIGNCLRRNREEAPEMMAEDGCPELLPEDAIVFAWYG</sequence>
<name>A0ABV0KEN7_9CYAN</name>
<keyword evidence="2" id="KW-1185">Reference proteome</keyword>
<dbReference type="Gene3D" id="3.40.1580.10">
    <property type="entry name" value="SMI1/KNR4-like"/>
    <property type="match status" value="1"/>
</dbReference>
<organism evidence="1 2">
    <name type="scientific">Stenomitos frigidus AS-A4</name>
    <dbReference type="NCBI Taxonomy" id="2933935"/>
    <lineage>
        <taxon>Bacteria</taxon>
        <taxon>Bacillati</taxon>
        <taxon>Cyanobacteriota</taxon>
        <taxon>Cyanophyceae</taxon>
        <taxon>Leptolyngbyales</taxon>
        <taxon>Leptolyngbyaceae</taxon>
        <taxon>Stenomitos</taxon>
    </lineage>
</organism>
<dbReference type="Proteomes" id="UP001476950">
    <property type="component" value="Unassembled WGS sequence"/>
</dbReference>
<evidence type="ECO:0000313" key="1">
    <source>
        <dbReference type="EMBL" id="MEP1057527.1"/>
    </source>
</evidence>
<protein>
    <submittedName>
        <fullName evidence="1">SMI1/KNR4 family protein</fullName>
    </submittedName>
</protein>
<dbReference type="RefSeq" id="WP_190450474.1">
    <property type="nucleotide sequence ID" value="NZ_JAMPLM010000002.1"/>
</dbReference>
<accession>A0ABV0KEN7</accession>
<gene>
    <name evidence="1" type="ORF">NDI38_03695</name>
</gene>
<proteinExistence type="predicted"/>
<dbReference type="SUPFAM" id="SSF160631">
    <property type="entry name" value="SMI1/KNR4-like"/>
    <property type="match status" value="1"/>
</dbReference>
<reference evidence="1 2" key="1">
    <citation type="submission" date="2022-04" db="EMBL/GenBank/DDBJ databases">
        <title>Positive selection, recombination, and allopatry shape intraspecific diversity of widespread and dominant cyanobacteria.</title>
        <authorList>
            <person name="Wei J."/>
            <person name="Shu W."/>
            <person name="Hu C."/>
        </authorList>
    </citation>
    <scope>NUCLEOTIDE SEQUENCE [LARGE SCALE GENOMIC DNA]</scope>
    <source>
        <strain evidence="1 2">AS-A4</strain>
    </source>
</reference>